<dbReference type="InterPro" id="IPR032466">
    <property type="entry name" value="Metal_Hydrolase"/>
</dbReference>
<reference evidence="1" key="1">
    <citation type="submission" date="2023-06" db="EMBL/GenBank/DDBJ databases">
        <authorList>
            <consortium name="Lawrence Berkeley National Laboratory"/>
            <person name="Ahrendt S."/>
            <person name="Sahu N."/>
            <person name="Indic B."/>
            <person name="Wong-Bajracharya J."/>
            <person name="Merenyi Z."/>
            <person name="Ke H.-M."/>
            <person name="Monk M."/>
            <person name="Kocsube S."/>
            <person name="Drula E."/>
            <person name="Lipzen A."/>
            <person name="Balint B."/>
            <person name="Henrissat B."/>
            <person name="Andreopoulos B."/>
            <person name="Martin F.M."/>
            <person name="Harder C.B."/>
            <person name="Rigling D."/>
            <person name="Ford K.L."/>
            <person name="Foster G.D."/>
            <person name="Pangilinan J."/>
            <person name="Papanicolaou A."/>
            <person name="Barry K."/>
            <person name="LaButti K."/>
            <person name="Viragh M."/>
            <person name="Koriabine M."/>
            <person name="Yan M."/>
            <person name="Riley R."/>
            <person name="Champramary S."/>
            <person name="Plett K.L."/>
            <person name="Tsai I.J."/>
            <person name="Slot J."/>
            <person name="Sipos G."/>
            <person name="Plett J."/>
            <person name="Nagy L.G."/>
            <person name="Grigoriev I.V."/>
        </authorList>
    </citation>
    <scope>NUCLEOTIDE SEQUENCE</scope>
    <source>
        <strain evidence="1">HWK02</strain>
    </source>
</reference>
<dbReference type="Gene3D" id="3.20.20.140">
    <property type="entry name" value="Metal-dependent hydrolases"/>
    <property type="match status" value="1"/>
</dbReference>
<dbReference type="SUPFAM" id="SSF51556">
    <property type="entry name" value="Metallo-dependent hydrolases"/>
    <property type="match status" value="1"/>
</dbReference>
<gene>
    <name evidence="1" type="ORF">EDD18DRAFT_1343245</name>
</gene>
<dbReference type="Proteomes" id="UP001175228">
    <property type="component" value="Unassembled WGS sequence"/>
</dbReference>
<protein>
    <submittedName>
        <fullName evidence="1">Uncharacterized protein</fullName>
    </submittedName>
</protein>
<proteinExistence type="predicted"/>
<evidence type="ECO:0000313" key="1">
    <source>
        <dbReference type="EMBL" id="KAK0506802.1"/>
    </source>
</evidence>
<sequence>MNCGIHITDHTQEMEGDMDRIIKEIVPMHYRVHIHCFSHTTTFFLRLPEYFPNLCIGVTGVCYATNCNNADLLKQMAANDNKQIYWRSTCHAWSRPGEHVWRARAKAVEAPILSLADDSLDGQVCM</sequence>
<name>A0AA39UX14_9AGAR</name>
<accession>A0AA39UX14</accession>
<dbReference type="AlphaFoldDB" id="A0AA39UX14"/>
<keyword evidence="2" id="KW-1185">Reference proteome</keyword>
<comment type="caution">
    <text evidence="1">The sequence shown here is derived from an EMBL/GenBank/DDBJ whole genome shotgun (WGS) entry which is preliminary data.</text>
</comment>
<organism evidence="1 2">
    <name type="scientific">Armillaria luteobubalina</name>
    <dbReference type="NCBI Taxonomy" id="153913"/>
    <lineage>
        <taxon>Eukaryota</taxon>
        <taxon>Fungi</taxon>
        <taxon>Dikarya</taxon>
        <taxon>Basidiomycota</taxon>
        <taxon>Agaricomycotina</taxon>
        <taxon>Agaricomycetes</taxon>
        <taxon>Agaricomycetidae</taxon>
        <taxon>Agaricales</taxon>
        <taxon>Marasmiineae</taxon>
        <taxon>Physalacriaceae</taxon>
        <taxon>Armillaria</taxon>
    </lineage>
</organism>
<evidence type="ECO:0000313" key="2">
    <source>
        <dbReference type="Proteomes" id="UP001175228"/>
    </source>
</evidence>
<dbReference type="EMBL" id="JAUEPU010000001">
    <property type="protein sequence ID" value="KAK0506802.1"/>
    <property type="molecule type" value="Genomic_DNA"/>
</dbReference>